<dbReference type="InParanoid" id="A0A068URC8"/>
<evidence type="ECO:0000313" key="5">
    <source>
        <dbReference type="Proteomes" id="UP000295252"/>
    </source>
</evidence>
<dbReference type="InterPro" id="IPR004146">
    <property type="entry name" value="DC1"/>
</dbReference>
<accession>A0A068URC8</accession>
<evidence type="ECO:0000259" key="3">
    <source>
        <dbReference type="Pfam" id="PF03107"/>
    </source>
</evidence>
<evidence type="ECO:0000313" key="4">
    <source>
        <dbReference type="EMBL" id="CDP10153.1"/>
    </source>
</evidence>
<dbReference type="PANTHER" id="PTHR46288:SF17">
    <property type="entry name" value="CYSTEINE_HISTIDINE-RICH C1 DOMAIN PROTEIN"/>
    <property type="match status" value="1"/>
</dbReference>
<dbReference type="PhylomeDB" id="A0A068URC8"/>
<evidence type="ECO:0000256" key="2">
    <source>
        <dbReference type="SAM" id="MobiDB-lite"/>
    </source>
</evidence>
<dbReference type="OMA" id="ACFSIDF"/>
<name>A0A068URC8_COFCA</name>
<dbReference type="InterPro" id="IPR046349">
    <property type="entry name" value="C1-like_sf"/>
</dbReference>
<dbReference type="EMBL" id="HG739127">
    <property type="protein sequence ID" value="CDP10153.1"/>
    <property type="molecule type" value="Genomic_DNA"/>
</dbReference>
<dbReference type="Proteomes" id="UP000295252">
    <property type="component" value="Chromosome VIII"/>
</dbReference>
<reference evidence="5" key="1">
    <citation type="journal article" date="2014" name="Science">
        <title>The coffee genome provides insight into the convergent evolution of caffeine biosynthesis.</title>
        <authorList>
            <person name="Denoeud F."/>
            <person name="Carretero-Paulet L."/>
            <person name="Dereeper A."/>
            <person name="Droc G."/>
            <person name="Guyot R."/>
            <person name="Pietrella M."/>
            <person name="Zheng C."/>
            <person name="Alberti A."/>
            <person name="Anthony F."/>
            <person name="Aprea G."/>
            <person name="Aury J.M."/>
            <person name="Bento P."/>
            <person name="Bernard M."/>
            <person name="Bocs S."/>
            <person name="Campa C."/>
            <person name="Cenci A."/>
            <person name="Combes M.C."/>
            <person name="Crouzillat D."/>
            <person name="Da Silva C."/>
            <person name="Daddiego L."/>
            <person name="De Bellis F."/>
            <person name="Dussert S."/>
            <person name="Garsmeur O."/>
            <person name="Gayraud T."/>
            <person name="Guignon V."/>
            <person name="Jahn K."/>
            <person name="Jamilloux V."/>
            <person name="Joet T."/>
            <person name="Labadie K."/>
            <person name="Lan T."/>
            <person name="Leclercq J."/>
            <person name="Lepelley M."/>
            <person name="Leroy T."/>
            <person name="Li L.T."/>
            <person name="Librado P."/>
            <person name="Lopez L."/>
            <person name="Munoz A."/>
            <person name="Noel B."/>
            <person name="Pallavicini A."/>
            <person name="Perrotta G."/>
            <person name="Poncet V."/>
            <person name="Pot D."/>
            <person name="Priyono X."/>
            <person name="Rigoreau M."/>
            <person name="Rouard M."/>
            <person name="Rozas J."/>
            <person name="Tranchant-Dubreuil C."/>
            <person name="VanBuren R."/>
            <person name="Zhang Q."/>
            <person name="Andrade A.C."/>
            <person name="Argout X."/>
            <person name="Bertrand B."/>
            <person name="de Kochko A."/>
            <person name="Graziosi G."/>
            <person name="Henry R.J."/>
            <person name="Jayarama X."/>
            <person name="Ming R."/>
            <person name="Nagai C."/>
            <person name="Rounsley S."/>
            <person name="Sankoff D."/>
            <person name="Giuliano G."/>
            <person name="Albert V.A."/>
            <person name="Wincker P."/>
            <person name="Lashermes P."/>
        </authorList>
    </citation>
    <scope>NUCLEOTIDE SEQUENCE [LARGE SCALE GENOMIC DNA]</scope>
    <source>
        <strain evidence="5">cv. DH200-94</strain>
    </source>
</reference>
<protein>
    <recommendedName>
        <fullName evidence="3">DC1 domain-containing protein</fullName>
    </recommendedName>
</protein>
<dbReference type="STRING" id="49390.A0A068URC8"/>
<dbReference type="Gramene" id="CDP10153">
    <property type="protein sequence ID" value="CDP10153"/>
    <property type="gene ID" value="GSCOC_T00030775001"/>
</dbReference>
<organism evidence="4 5">
    <name type="scientific">Coffea canephora</name>
    <name type="common">Robusta coffee</name>
    <dbReference type="NCBI Taxonomy" id="49390"/>
    <lineage>
        <taxon>Eukaryota</taxon>
        <taxon>Viridiplantae</taxon>
        <taxon>Streptophyta</taxon>
        <taxon>Embryophyta</taxon>
        <taxon>Tracheophyta</taxon>
        <taxon>Spermatophyta</taxon>
        <taxon>Magnoliopsida</taxon>
        <taxon>eudicotyledons</taxon>
        <taxon>Gunneridae</taxon>
        <taxon>Pentapetalae</taxon>
        <taxon>asterids</taxon>
        <taxon>lamiids</taxon>
        <taxon>Gentianales</taxon>
        <taxon>Rubiaceae</taxon>
        <taxon>Ixoroideae</taxon>
        <taxon>Gardenieae complex</taxon>
        <taxon>Bertiereae - Coffeeae clade</taxon>
        <taxon>Coffeeae</taxon>
        <taxon>Coffea</taxon>
    </lineage>
</organism>
<feature type="domain" description="DC1" evidence="3">
    <location>
        <begin position="126"/>
        <end position="171"/>
    </location>
</feature>
<keyword evidence="1" id="KW-0677">Repeat</keyword>
<feature type="region of interest" description="Disordered" evidence="2">
    <location>
        <begin position="293"/>
        <end position="323"/>
    </location>
</feature>
<dbReference type="OrthoDB" id="1483207at2759"/>
<dbReference type="AlphaFoldDB" id="A0A068URC8"/>
<gene>
    <name evidence="4" type="ORF">GSCOC_T00030775001</name>
</gene>
<dbReference type="PANTHER" id="PTHR46288">
    <property type="entry name" value="PHORBOL-ESTER/DAG-TYPE DOMAIN-CONTAINING PROTEIN"/>
    <property type="match status" value="1"/>
</dbReference>
<proteinExistence type="predicted"/>
<feature type="domain" description="DC1" evidence="3">
    <location>
        <begin position="72"/>
        <end position="116"/>
    </location>
</feature>
<dbReference type="SUPFAM" id="SSF57889">
    <property type="entry name" value="Cysteine-rich domain"/>
    <property type="match status" value="1"/>
</dbReference>
<evidence type="ECO:0000256" key="1">
    <source>
        <dbReference type="ARBA" id="ARBA00022737"/>
    </source>
</evidence>
<dbReference type="Pfam" id="PF03107">
    <property type="entry name" value="C1_2"/>
    <property type="match status" value="2"/>
</dbReference>
<sequence>MEKPLQKLLIQHFSHEHLLERRLFPPEGNCICFGCKLQILPGKHGYRCRKCPFYLHQVCYSMPQKIQHPVDPNHHLTLLAIPSDFDKAIDCEACEQTIAGFYYNCATCGTFYHMLCLATPLSVKLPVHPHTLKLEFSPPYKFQCDLCDMSSHRGWLYRCGFCEFDVHISCAIMNSQAMLQLQPQTRVLEIDGRTDADSKRHELMALVLKGIAGLQGQENFPSQSEYYQPSPLSEYAPTPSFQLSEACFSIDIERSFIHDGLESKEADFHQVQLQESKETKNIAYVVLTKGDVHDPKQPNPVVTPAKNPSDGSRIGTPQKGQKPAIRSHVWVELGQENAKANASNDNAGLVHQTQEQVSIILSINITEINGMQNKI</sequence>
<keyword evidence="5" id="KW-1185">Reference proteome</keyword>